<gene>
    <name evidence="1" type="ORF">ACJIZ3_022245</name>
</gene>
<organism evidence="1 2">
    <name type="scientific">Penstemon smallii</name>
    <dbReference type="NCBI Taxonomy" id="265156"/>
    <lineage>
        <taxon>Eukaryota</taxon>
        <taxon>Viridiplantae</taxon>
        <taxon>Streptophyta</taxon>
        <taxon>Embryophyta</taxon>
        <taxon>Tracheophyta</taxon>
        <taxon>Spermatophyta</taxon>
        <taxon>Magnoliopsida</taxon>
        <taxon>eudicotyledons</taxon>
        <taxon>Gunneridae</taxon>
        <taxon>Pentapetalae</taxon>
        <taxon>asterids</taxon>
        <taxon>lamiids</taxon>
        <taxon>Lamiales</taxon>
        <taxon>Plantaginaceae</taxon>
        <taxon>Cheloneae</taxon>
        <taxon>Penstemon</taxon>
    </lineage>
</organism>
<proteinExistence type="predicted"/>
<keyword evidence="2" id="KW-1185">Reference proteome</keyword>
<dbReference type="AlphaFoldDB" id="A0ABD3SPC2"/>
<evidence type="ECO:0000313" key="2">
    <source>
        <dbReference type="Proteomes" id="UP001634393"/>
    </source>
</evidence>
<comment type="caution">
    <text evidence="1">The sequence shown here is derived from an EMBL/GenBank/DDBJ whole genome shotgun (WGS) entry which is preliminary data.</text>
</comment>
<dbReference type="EMBL" id="JBJXBP010000006">
    <property type="protein sequence ID" value="KAL3826216.1"/>
    <property type="molecule type" value="Genomic_DNA"/>
</dbReference>
<evidence type="ECO:0000313" key="1">
    <source>
        <dbReference type="EMBL" id="KAL3826216.1"/>
    </source>
</evidence>
<dbReference type="Proteomes" id="UP001634393">
    <property type="component" value="Unassembled WGS sequence"/>
</dbReference>
<sequence length="53" mass="6034">MPHTDPTHSDPSHGRDLIGRIHLPEIGEVPRNLRMRDRLCPVGSVEVRTKKLI</sequence>
<protein>
    <submittedName>
        <fullName evidence="1">Uncharacterized protein</fullName>
    </submittedName>
</protein>
<reference evidence="1 2" key="1">
    <citation type="submission" date="2024-12" db="EMBL/GenBank/DDBJ databases">
        <title>The unique morphological basis and parallel evolutionary history of personate flowers in Penstemon.</title>
        <authorList>
            <person name="Depatie T.H."/>
            <person name="Wessinger C.A."/>
        </authorList>
    </citation>
    <scope>NUCLEOTIDE SEQUENCE [LARGE SCALE GENOMIC DNA]</scope>
    <source>
        <strain evidence="1">WTNN_2</strain>
        <tissue evidence="1">Leaf</tissue>
    </source>
</reference>
<accession>A0ABD3SPC2</accession>
<name>A0ABD3SPC2_9LAMI</name>